<feature type="transmembrane region" description="Helical" evidence="5">
    <location>
        <begin position="152"/>
        <end position="169"/>
    </location>
</feature>
<feature type="transmembrane region" description="Helical" evidence="5">
    <location>
        <begin position="181"/>
        <end position="200"/>
    </location>
</feature>
<dbReference type="Proteomes" id="UP000237466">
    <property type="component" value="Unassembled WGS sequence"/>
</dbReference>
<dbReference type="InterPro" id="IPR037185">
    <property type="entry name" value="EmrE-like"/>
</dbReference>
<dbReference type="Pfam" id="PF00892">
    <property type="entry name" value="EamA"/>
    <property type="match status" value="2"/>
</dbReference>
<keyword evidence="3 5" id="KW-1133">Transmembrane helix</keyword>
<keyword evidence="4 5" id="KW-0472">Membrane</keyword>
<proteinExistence type="predicted"/>
<feature type="domain" description="EamA" evidence="6">
    <location>
        <begin position="37"/>
        <end position="168"/>
    </location>
</feature>
<dbReference type="GO" id="GO:0016020">
    <property type="term" value="C:membrane"/>
    <property type="evidence" value="ECO:0007669"/>
    <property type="project" value="UniProtKB-SubCell"/>
</dbReference>
<feature type="transmembrane region" description="Helical" evidence="5">
    <location>
        <begin position="64"/>
        <end position="85"/>
    </location>
</feature>
<evidence type="ECO:0000256" key="4">
    <source>
        <dbReference type="ARBA" id="ARBA00023136"/>
    </source>
</evidence>
<keyword evidence="2 5" id="KW-0812">Transmembrane</keyword>
<accession>A0A2S3R629</accession>
<feature type="transmembrane region" description="Helical" evidence="5">
    <location>
        <begin position="29"/>
        <end position="52"/>
    </location>
</feature>
<evidence type="ECO:0000256" key="2">
    <source>
        <dbReference type="ARBA" id="ARBA00022692"/>
    </source>
</evidence>
<dbReference type="InterPro" id="IPR050638">
    <property type="entry name" value="AA-Vitamin_Transporters"/>
</dbReference>
<dbReference type="InterPro" id="IPR000620">
    <property type="entry name" value="EamA_dom"/>
</dbReference>
<dbReference type="SUPFAM" id="SSF103481">
    <property type="entry name" value="Multidrug resistance efflux transporter EmrE"/>
    <property type="match status" value="1"/>
</dbReference>
<feature type="transmembrane region" description="Helical" evidence="5">
    <location>
        <begin position="243"/>
        <end position="265"/>
    </location>
</feature>
<dbReference type="EMBL" id="PDGH01000054">
    <property type="protein sequence ID" value="POB49170.1"/>
    <property type="molecule type" value="Genomic_DNA"/>
</dbReference>
<sequence length="346" mass="38250">MPCELVMRVNKLLFAPPSDRNSKMKTHRLTFAESLPALLFLSVCLIWGTTWFAMEIAVQTIPPIFATGLRFLIAAPLLLILGQVLRQPLFFPKGKMHWMFIVAIFYFAIPFTLMIFGEQYISSGLASIIFATMPIAVMITSRWFLGLTLRRLQTAGLLIAVLSLVLILAKEMSLGGDDYLLGFLALGGAVAIHAVMYVCVQKYCQDIPVLTYNALPSLMASMLLLTASWIIEKPAFSVFSQVSMLSVIYLGVFASVGGIVAYFKLGQVSTPFTASICFLFFPLIALSLSTWMAGNSISSTSVVLLLPLLGGIFVTKAEPQFWARFGRKRIKSKPVLCERCMKELNV</sequence>
<organism evidence="7 8">
    <name type="scientific">Vibrio vulnificus</name>
    <dbReference type="NCBI Taxonomy" id="672"/>
    <lineage>
        <taxon>Bacteria</taxon>
        <taxon>Pseudomonadati</taxon>
        <taxon>Pseudomonadota</taxon>
        <taxon>Gammaproteobacteria</taxon>
        <taxon>Vibrionales</taxon>
        <taxon>Vibrionaceae</taxon>
        <taxon>Vibrio</taxon>
    </lineage>
</organism>
<comment type="caution">
    <text evidence="7">The sequence shown here is derived from an EMBL/GenBank/DDBJ whole genome shotgun (WGS) entry which is preliminary data.</text>
</comment>
<comment type="subcellular location">
    <subcellularLocation>
        <location evidence="1">Membrane</location>
        <topology evidence="1">Multi-pass membrane protein</topology>
    </subcellularLocation>
</comment>
<feature type="transmembrane region" description="Helical" evidence="5">
    <location>
        <begin position="97"/>
        <end position="117"/>
    </location>
</feature>
<feature type="domain" description="EamA" evidence="6">
    <location>
        <begin position="182"/>
        <end position="315"/>
    </location>
</feature>
<evidence type="ECO:0000256" key="5">
    <source>
        <dbReference type="SAM" id="Phobius"/>
    </source>
</evidence>
<dbReference type="PANTHER" id="PTHR32322">
    <property type="entry name" value="INNER MEMBRANE TRANSPORTER"/>
    <property type="match status" value="1"/>
</dbReference>
<evidence type="ECO:0000259" key="6">
    <source>
        <dbReference type="Pfam" id="PF00892"/>
    </source>
</evidence>
<evidence type="ECO:0000256" key="1">
    <source>
        <dbReference type="ARBA" id="ARBA00004141"/>
    </source>
</evidence>
<dbReference type="PANTHER" id="PTHR32322:SF14">
    <property type="entry name" value="PROTEIN PAGO"/>
    <property type="match status" value="1"/>
</dbReference>
<reference evidence="7 8" key="1">
    <citation type="journal article" date="2018" name="Front. Microbiol.">
        <title>Phylogeny of Vibrio vulnificus from the Analysis of the Core-Genome: Implications for Intra-Species Taxonomy.</title>
        <authorList>
            <person name="Roig F.J."/>
            <person name="Gonzalez-Candelas F."/>
            <person name="Sanjuan E."/>
            <person name="Fouz B."/>
            <person name="Feil E.J."/>
            <person name="Llorens C."/>
            <person name="Baker-Austin C."/>
            <person name="Oliver J.D."/>
            <person name="Danin-Poleg Y."/>
            <person name="Gibas C.J."/>
            <person name="Kashi Y."/>
            <person name="Gulig P.A."/>
            <person name="Morrison S.S."/>
            <person name="Amaro C."/>
        </authorList>
    </citation>
    <scope>NUCLEOTIDE SEQUENCE [LARGE SCALE GENOMIC DNA]</scope>
    <source>
        <strain evidence="7 8">CECT4608</strain>
    </source>
</reference>
<evidence type="ECO:0000313" key="8">
    <source>
        <dbReference type="Proteomes" id="UP000237466"/>
    </source>
</evidence>
<evidence type="ECO:0000256" key="3">
    <source>
        <dbReference type="ARBA" id="ARBA00022989"/>
    </source>
</evidence>
<protein>
    <submittedName>
        <fullName evidence="7">EamA family transporter</fullName>
    </submittedName>
</protein>
<gene>
    <name evidence="7" type="ORF">CRN52_06795</name>
</gene>
<feature type="transmembrane region" description="Helical" evidence="5">
    <location>
        <begin position="123"/>
        <end position="145"/>
    </location>
</feature>
<dbReference type="AlphaFoldDB" id="A0A2S3R629"/>
<feature type="transmembrane region" description="Helical" evidence="5">
    <location>
        <begin position="272"/>
        <end position="291"/>
    </location>
</feature>
<evidence type="ECO:0000313" key="7">
    <source>
        <dbReference type="EMBL" id="POB49170.1"/>
    </source>
</evidence>
<feature type="transmembrane region" description="Helical" evidence="5">
    <location>
        <begin position="212"/>
        <end position="231"/>
    </location>
</feature>
<feature type="transmembrane region" description="Helical" evidence="5">
    <location>
        <begin position="297"/>
        <end position="315"/>
    </location>
</feature>
<name>A0A2S3R629_VIBVL</name>